<organism evidence="2 3">
    <name type="scientific">Oryza sativa subsp. japonica</name>
    <name type="common">Rice</name>
    <dbReference type="NCBI Taxonomy" id="39947"/>
    <lineage>
        <taxon>Eukaryota</taxon>
        <taxon>Viridiplantae</taxon>
        <taxon>Streptophyta</taxon>
        <taxon>Embryophyta</taxon>
        <taxon>Tracheophyta</taxon>
        <taxon>Spermatophyta</taxon>
        <taxon>Magnoliopsida</taxon>
        <taxon>Liliopsida</taxon>
        <taxon>Poales</taxon>
        <taxon>Poaceae</taxon>
        <taxon>BOP clade</taxon>
        <taxon>Oryzoideae</taxon>
        <taxon>Oryzeae</taxon>
        <taxon>Oryzinae</taxon>
        <taxon>Oryza</taxon>
        <taxon>Oryza sativa</taxon>
    </lineage>
</organism>
<dbReference type="InParanoid" id="A0A0P0WXV1"/>
<reference evidence="2 3" key="3">
    <citation type="journal article" date="2013" name="Rice">
        <title>Improvement of the Oryza sativa Nipponbare reference genome using next generation sequence and optical map data.</title>
        <authorList>
            <person name="Kawahara Y."/>
            <person name="de la Bastide M."/>
            <person name="Hamilton J.P."/>
            <person name="Kanamori H."/>
            <person name="McCombie W.R."/>
            <person name="Ouyang S."/>
            <person name="Schwartz D.C."/>
            <person name="Tanaka T."/>
            <person name="Wu J."/>
            <person name="Zhou S."/>
            <person name="Childs K.L."/>
            <person name="Davidson R.M."/>
            <person name="Lin H."/>
            <person name="Quesada-Ocampo L."/>
            <person name="Vaillancourt B."/>
            <person name="Sakai H."/>
            <person name="Lee S.S."/>
            <person name="Kim J."/>
            <person name="Numa H."/>
            <person name="Itoh T."/>
            <person name="Buell C.R."/>
            <person name="Matsumoto T."/>
        </authorList>
    </citation>
    <scope>NUCLEOTIDE SEQUENCE [LARGE SCALE GENOMIC DNA]</scope>
    <source>
        <strain evidence="3">cv. Nipponbare</strain>
    </source>
</reference>
<dbReference type="PaxDb" id="39947-A0A0P0WXV1"/>
<dbReference type="EMBL" id="AP014962">
    <property type="protein sequence ID" value="BAS98123.1"/>
    <property type="molecule type" value="Genomic_DNA"/>
</dbReference>
<feature type="region of interest" description="Disordered" evidence="1">
    <location>
        <begin position="162"/>
        <end position="201"/>
    </location>
</feature>
<evidence type="ECO:0000313" key="2">
    <source>
        <dbReference type="EMBL" id="BAS98123.1"/>
    </source>
</evidence>
<sequence>LHRWQRLRRRRLICRRRRSAAAVPRRRLDLRPAERARGVRGQPHVDALHVVQVLARRQPPHRLAALHRAEAHRALAAAAVPRRPRVRELRDLGRHVSDATQYVVLSPAGAAGALGGYDWRTPPDVAVAVEDDDGDERDAREADAGVAEDGRPFANGLVLLRHRRRHTHRRRAGTRTHGDGDGDGNGGDLSFVRGGMSRGIG</sequence>
<accession>A0A0P0WXV1</accession>
<reference evidence="3" key="1">
    <citation type="journal article" date="2005" name="Nature">
        <title>The map-based sequence of the rice genome.</title>
        <authorList>
            <consortium name="International rice genome sequencing project (IRGSP)"/>
            <person name="Matsumoto T."/>
            <person name="Wu J."/>
            <person name="Kanamori H."/>
            <person name="Katayose Y."/>
            <person name="Fujisawa M."/>
            <person name="Namiki N."/>
            <person name="Mizuno H."/>
            <person name="Yamamoto K."/>
            <person name="Antonio B.A."/>
            <person name="Baba T."/>
            <person name="Sakata K."/>
            <person name="Nagamura Y."/>
            <person name="Aoki H."/>
            <person name="Arikawa K."/>
            <person name="Arita K."/>
            <person name="Bito T."/>
            <person name="Chiden Y."/>
            <person name="Fujitsuka N."/>
            <person name="Fukunaka R."/>
            <person name="Hamada M."/>
            <person name="Harada C."/>
            <person name="Hayashi A."/>
            <person name="Hijishita S."/>
            <person name="Honda M."/>
            <person name="Hosokawa S."/>
            <person name="Ichikawa Y."/>
            <person name="Idonuma A."/>
            <person name="Iijima M."/>
            <person name="Ikeda M."/>
            <person name="Ikeno M."/>
            <person name="Ito K."/>
            <person name="Ito S."/>
            <person name="Ito T."/>
            <person name="Ito Y."/>
            <person name="Ito Y."/>
            <person name="Iwabuchi A."/>
            <person name="Kamiya K."/>
            <person name="Karasawa W."/>
            <person name="Kurita K."/>
            <person name="Katagiri S."/>
            <person name="Kikuta A."/>
            <person name="Kobayashi H."/>
            <person name="Kobayashi N."/>
            <person name="Machita K."/>
            <person name="Maehara T."/>
            <person name="Masukawa M."/>
            <person name="Mizubayashi T."/>
            <person name="Mukai Y."/>
            <person name="Nagasaki H."/>
            <person name="Nagata Y."/>
            <person name="Naito S."/>
            <person name="Nakashima M."/>
            <person name="Nakama Y."/>
            <person name="Nakamichi Y."/>
            <person name="Nakamura M."/>
            <person name="Meguro A."/>
            <person name="Negishi M."/>
            <person name="Ohta I."/>
            <person name="Ohta T."/>
            <person name="Okamoto M."/>
            <person name="Ono N."/>
            <person name="Saji S."/>
            <person name="Sakaguchi M."/>
            <person name="Sakai K."/>
            <person name="Shibata M."/>
            <person name="Shimokawa T."/>
            <person name="Song J."/>
            <person name="Takazaki Y."/>
            <person name="Terasawa K."/>
            <person name="Tsugane M."/>
            <person name="Tsuji K."/>
            <person name="Ueda S."/>
            <person name="Waki K."/>
            <person name="Yamagata H."/>
            <person name="Yamamoto M."/>
            <person name="Yamamoto S."/>
            <person name="Yamane H."/>
            <person name="Yoshiki S."/>
            <person name="Yoshihara R."/>
            <person name="Yukawa K."/>
            <person name="Zhong H."/>
            <person name="Yano M."/>
            <person name="Yuan Q."/>
            <person name="Ouyang S."/>
            <person name="Liu J."/>
            <person name="Jones K.M."/>
            <person name="Gansberger K."/>
            <person name="Moffat K."/>
            <person name="Hill J."/>
            <person name="Bera J."/>
            <person name="Fadrosh D."/>
            <person name="Jin S."/>
            <person name="Johri S."/>
            <person name="Kim M."/>
            <person name="Overton L."/>
            <person name="Reardon M."/>
            <person name="Tsitrin T."/>
            <person name="Vuong H."/>
            <person name="Weaver B."/>
            <person name="Ciecko A."/>
            <person name="Tallon L."/>
            <person name="Jackson J."/>
            <person name="Pai G."/>
            <person name="Aken S.V."/>
            <person name="Utterback T."/>
            <person name="Reidmuller S."/>
            <person name="Feldblyum T."/>
            <person name="Hsiao J."/>
            <person name="Zismann V."/>
            <person name="Iobst S."/>
            <person name="de Vazeille A.R."/>
            <person name="Buell C.R."/>
            <person name="Ying K."/>
            <person name="Li Y."/>
            <person name="Lu T."/>
            <person name="Huang Y."/>
            <person name="Zhao Q."/>
            <person name="Feng Q."/>
            <person name="Zhang L."/>
            <person name="Zhu J."/>
            <person name="Weng Q."/>
            <person name="Mu J."/>
            <person name="Lu Y."/>
            <person name="Fan D."/>
            <person name="Liu Y."/>
            <person name="Guan J."/>
            <person name="Zhang Y."/>
            <person name="Yu S."/>
            <person name="Liu X."/>
            <person name="Zhang Y."/>
            <person name="Hong G."/>
            <person name="Han B."/>
            <person name="Choisne N."/>
            <person name="Demange N."/>
            <person name="Orjeda G."/>
            <person name="Samain S."/>
            <person name="Cattolico L."/>
            <person name="Pelletier E."/>
            <person name="Couloux A."/>
            <person name="Segurens B."/>
            <person name="Wincker P."/>
            <person name="D'Hont A."/>
            <person name="Scarpelli C."/>
            <person name="Weissenbach J."/>
            <person name="Salanoubat M."/>
            <person name="Quetier F."/>
            <person name="Yu Y."/>
            <person name="Kim H.R."/>
            <person name="Rambo T."/>
            <person name="Currie J."/>
            <person name="Collura K."/>
            <person name="Luo M."/>
            <person name="Yang T."/>
            <person name="Ammiraju J.S.S."/>
            <person name="Engler F."/>
            <person name="Soderlund C."/>
            <person name="Wing R.A."/>
            <person name="Palmer L.E."/>
            <person name="de la Bastide M."/>
            <person name="Spiegel L."/>
            <person name="Nascimento L."/>
            <person name="Zutavern T."/>
            <person name="O'Shaughnessy A."/>
            <person name="Dike S."/>
            <person name="Dedhia N."/>
            <person name="Preston R."/>
            <person name="Balija V."/>
            <person name="McCombie W.R."/>
            <person name="Chow T."/>
            <person name="Chen H."/>
            <person name="Chung M."/>
            <person name="Chen C."/>
            <person name="Shaw J."/>
            <person name="Wu H."/>
            <person name="Hsiao K."/>
            <person name="Chao Y."/>
            <person name="Chu M."/>
            <person name="Cheng C."/>
            <person name="Hour A."/>
            <person name="Lee P."/>
            <person name="Lin S."/>
            <person name="Lin Y."/>
            <person name="Liou J."/>
            <person name="Liu S."/>
            <person name="Hsing Y."/>
            <person name="Raghuvanshi S."/>
            <person name="Mohanty A."/>
            <person name="Bharti A.K."/>
            <person name="Gaur A."/>
            <person name="Gupta V."/>
            <person name="Kumar D."/>
            <person name="Ravi V."/>
            <person name="Vij S."/>
            <person name="Kapur A."/>
            <person name="Khurana P."/>
            <person name="Khurana P."/>
            <person name="Khurana J.P."/>
            <person name="Tyagi A.K."/>
            <person name="Gaikwad K."/>
            <person name="Singh A."/>
            <person name="Dalal V."/>
            <person name="Srivastava S."/>
            <person name="Dixit A."/>
            <person name="Pal A.K."/>
            <person name="Ghazi I.A."/>
            <person name="Yadav M."/>
            <person name="Pandit A."/>
            <person name="Bhargava A."/>
            <person name="Sureshbabu K."/>
            <person name="Batra K."/>
            <person name="Sharma T.R."/>
            <person name="Mohapatra T."/>
            <person name="Singh N.K."/>
            <person name="Messing J."/>
            <person name="Nelson A.B."/>
            <person name="Fuks G."/>
            <person name="Kavchok S."/>
            <person name="Keizer G."/>
            <person name="Linton E."/>
            <person name="Llaca V."/>
            <person name="Song R."/>
            <person name="Tanyolac B."/>
            <person name="Young S."/>
            <person name="Ho-Il K."/>
            <person name="Hahn J.H."/>
            <person name="Sangsakoo G."/>
            <person name="Vanavichit A."/>
            <person name="de Mattos Luiz.A.T."/>
            <person name="Zimmer P.D."/>
            <person name="Malone G."/>
            <person name="Dellagostin O."/>
            <person name="de Oliveira A.C."/>
            <person name="Bevan M."/>
            <person name="Bancroft I."/>
            <person name="Minx P."/>
            <person name="Cordum H."/>
            <person name="Wilson R."/>
            <person name="Cheng Z."/>
            <person name="Jin W."/>
            <person name="Jiang J."/>
            <person name="Leong S.A."/>
            <person name="Iwama H."/>
            <person name="Gojobori T."/>
            <person name="Itoh T."/>
            <person name="Niimura Y."/>
            <person name="Fujii Y."/>
            <person name="Habara T."/>
            <person name="Sakai H."/>
            <person name="Sato Y."/>
            <person name="Wilson G."/>
            <person name="Kumar K."/>
            <person name="McCouch S."/>
            <person name="Juretic N."/>
            <person name="Hoen D."/>
            <person name="Wright S."/>
            <person name="Bruskiewich R."/>
            <person name="Bureau T."/>
            <person name="Miyao A."/>
            <person name="Hirochika H."/>
            <person name="Nishikawa T."/>
            <person name="Kadowaki K."/>
            <person name="Sugiura M."/>
            <person name="Burr B."/>
            <person name="Sasaki T."/>
        </authorList>
    </citation>
    <scope>NUCLEOTIDE SEQUENCE [LARGE SCALE GENOMIC DNA]</scope>
    <source>
        <strain evidence="3">cv. Nipponbare</strain>
    </source>
</reference>
<reference evidence="2 3" key="2">
    <citation type="journal article" date="2013" name="Plant Cell Physiol.">
        <title>Rice Annotation Project Database (RAP-DB): an integrative and interactive database for rice genomics.</title>
        <authorList>
            <person name="Sakai H."/>
            <person name="Lee S.S."/>
            <person name="Tanaka T."/>
            <person name="Numa H."/>
            <person name="Kim J."/>
            <person name="Kawahara Y."/>
            <person name="Wakimoto H."/>
            <person name="Yang C.C."/>
            <person name="Iwamoto M."/>
            <person name="Abe T."/>
            <person name="Yamada Y."/>
            <person name="Muto A."/>
            <person name="Inokuchi H."/>
            <person name="Ikemura T."/>
            <person name="Matsumoto T."/>
            <person name="Sasaki T."/>
            <person name="Itoh T."/>
        </authorList>
    </citation>
    <scope>NUCLEOTIDE SEQUENCE [LARGE SCALE GENOMIC DNA]</scope>
    <source>
        <strain evidence="3">cv. Nipponbare</strain>
    </source>
</reference>
<keyword evidence="3" id="KW-1185">Reference proteome</keyword>
<evidence type="ECO:0000313" key="3">
    <source>
        <dbReference type="Proteomes" id="UP000059680"/>
    </source>
</evidence>
<gene>
    <name evidence="2" type="ordered locus">Os06g0539801</name>
    <name evidence="2" type="ORF">OSNPB_060539801</name>
</gene>
<feature type="non-terminal residue" evidence="2">
    <location>
        <position position="1"/>
    </location>
</feature>
<evidence type="ECO:0000256" key="1">
    <source>
        <dbReference type="SAM" id="MobiDB-lite"/>
    </source>
</evidence>
<dbReference type="Proteomes" id="UP000059680">
    <property type="component" value="Chromosome 6"/>
</dbReference>
<feature type="compositionally biased region" description="Basic residues" evidence="1">
    <location>
        <begin position="162"/>
        <end position="174"/>
    </location>
</feature>
<name>A0A0P0WXV1_ORYSJ</name>
<dbReference type="AlphaFoldDB" id="A0A0P0WXV1"/>
<protein>
    <submittedName>
        <fullName evidence="2">Os06g0539801 protein</fullName>
    </submittedName>
</protein>
<dbReference type="Gramene" id="Os06t0539801-00">
    <property type="protein sequence ID" value="Os06t0539801-00"/>
    <property type="gene ID" value="Os06g0539801"/>
</dbReference>
<proteinExistence type="predicted"/>